<protein>
    <submittedName>
        <fullName evidence="1">Uncharacterized protein</fullName>
    </submittedName>
</protein>
<dbReference type="EMBL" id="JACEMX010000095">
    <property type="protein sequence ID" value="MBA4463493.1"/>
    <property type="molecule type" value="Genomic_DNA"/>
</dbReference>
<evidence type="ECO:0000313" key="2">
    <source>
        <dbReference type="Proteomes" id="UP000591542"/>
    </source>
</evidence>
<organism evidence="1 2">
    <name type="scientific">Candidatus Nitrosomaritimum aestuariumsis</name>
    <dbReference type="NCBI Taxonomy" id="3342354"/>
    <lineage>
        <taxon>Archaea</taxon>
        <taxon>Nitrososphaerota</taxon>
        <taxon>Nitrososphaeria</taxon>
        <taxon>Nitrosopumilales</taxon>
        <taxon>Nitrosopumilaceae</taxon>
        <taxon>Candidatus Nitrosomaritimum</taxon>
    </lineage>
</organism>
<name>A0AC60W813_9ARCH</name>
<evidence type="ECO:0000313" key="1">
    <source>
        <dbReference type="EMBL" id="MBA4463493.1"/>
    </source>
</evidence>
<gene>
    <name evidence="1" type="ORF">H2B01_04830</name>
</gene>
<comment type="caution">
    <text evidence="1">The sequence shown here is derived from an EMBL/GenBank/DDBJ whole genome shotgun (WGS) entry which is preliminary data.</text>
</comment>
<reference evidence="1 2" key="1">
    <citation type="journal article" date="2020" name="Appl. Environ. Microbiol.">
        <title>Genomic Characteristics of a Novel Species of Ammonia-Oxidizing Archaea from the Jiulong River Estuary.</title>
        <authorList>
            <person name="Zou D."/>
            <person name="Wan R."/>
            <person name="Han L."/>
            <person name="Xu M.N."/>
            <person name="Liu Y."/>
            <person name="Liu H."/>
            <person name="Kao S.J."/>
            <person name="Li M."/>
        </authorList>
    </citation>
    <scope>NUCLEOTIDE SEQUENCE [LARGE SCALE GENOMIC DNA]</scope>
    <source>
        <strain evidence="1">S2bin1</strain>
    </source>
</reference>
<proteinExistence type="predicted"/>
<accession>A0AC60W813</accession>
<sequence length="261" mass="28600">MLTLLFIPLIANVSAETFDINMPTGSASPDAPYFWQNEKTGEATGDITISVGDTIVWKNGDQAKHTITSGTVEDGPDGIFGGSNFLVPGEFYKFTFTEKGQYPYYCLVHPWMVGIVTVTDGYKIIPNVGKDAGDGLTSFNVDYQFTGIISNPVVNEDQKSITFQVASDPKSIDHNLMLLLPTDLIEGPYIVFVDGEQNLRFEYLADTNVNTIEIELTENTNEITVIGTKIVPEFGVLSLMVLGMAVTSLIVVQKSKNSMKF</sequence>
<dbReference type="Proteomes" id="UP000591542">
    <property type="component" value="Unassembled WGS sequence"/>
</dbReference>